<dbReference type="Pfam" id="PF17283">
    <property type="entry name" value="Zn_ribbon_SprT"/>
    <property type="match status" value="1"/>
</dbReference>
<proteinExistence type="inferred from homology"/>
<comment type="subcellular location">
    <subcellularLocation>
        <location evidence="1 7">Cytoplasm</location>
    </subcellularLocation>
</comment>
<feature type="binding site" evidence="7">
    <location>
        <position position="73"/>
    </location>
    <ligand>
        <name>Zn(2+)</name>
        <dbReference type="ChEBI" id="CHEBI:29105"/>
    </ligand>
</feature>
<dbReference type="RefSeq" id="WP_040990111.1">
    <property type="nucleotide sequence ID" value="NZ_JTKH01000019.1"/>
</dbReference>
<feature type="binding site" evidence="7">
    <location>
        <position position="77"/>
    </location>
    <ligand>
        <name>Zn(2+)</name>
        <dbReference type="ChEBI" id="CHEBI:29105"/>
    </ligand>
</feature>
<evidence type="ECO:0000256" key="5">
    <source>
        <dbReference type="ARBA" id="ARBA00022723"/>
    </source>
</evidence>
<dbReference type="OrthoDB" id="267364at2"/>
<dbReference type="GO" id="GO:0006950">
    <property type="term" value="P:response to stress"/>
    <property type="evidence" value="ECO:0007669"/>
    <property type="project" value="UniProtKB-ARBA"/>
</dbReference>
<keyword evidence="4 7" id="KW-0963">Cytoplasm</keyword>
<dbReference type="PANTHER" id="PTHR38773">
    <property type="entry name" value="PROTEIN SPRT"/>
    <property type="match status" value="1"/>
</dbReference>
<dbReference type="InterPro" id="IPR035240">
    <property type="entry name" value="SprT_Zn_ribbon"/>
</dbReference>
<evidence type="ECO:0000313" key="10">
    <source>
        <dbReference type="Proteomes" id="UP000031672"/>
    </source>
</evidence>
<keyword evidence="10" id="KW-1185">Reference proteome</keyword>
<evidence type="ECO:0000256" key="1">
    <source>
        <dbReference type="ARBA" id="ARBA00004496"/>
    </source>
</evidence>
<dbReference type="GO" id="GO:0005737">
    <property type="term" value="C:cytoplasm"/>
    <property type="evidence" value="ECO:0007669"/>
    <property type="project" value="UniProtKB-SubCell"/>
</dbReference>
<dbReference type="AlphaFoldDB" id="A0A0C2NT61"/>
<comment type="cofactor">
    <cofactor evidence="7">
        <name>Zn(2+)</name>
        <dbReference type="ChEBI" id="CHEBI:29105"/>
    </cofactor>
    <text evidence="7">Binds 1 zinc ion.</text>
</comment>
<keyword evidence="6 7" id="KW-0862">Zinc</keyword>
<keyword evidence="5 7" id="KW-0479">Metal-binding</keyword>
<gene>
    <name evidence="7" type="primary">sprT</name>
    <name evidence="9" type="ORF">OJ16_10370</name>
</gene>
<evidence type="ECO:0000313" key="9">
    <source>
        <dbReference type="EMBL" id="KII78413.1"/>
    </source>
</evidence>
<dbReference type="SMART" id="SM00731">
    <property type="entry name" value="SprT"/>
    <property type="match status" value="1"/>
</dbReference>
<evidence type="ECO:0000256" key="7">
    <source>
        <dbReference type="HAMAP-Rule" id="MF_00746"/>
    </source>
</evidence>
<evidence type="ECO:0000256" key="2">
    <source>
        <dbReference type="ARBA" id="ARBA00006591"/>
    </source>
</evidence>
<organism evidence="9 10">
    <name type="scientific">Vibrio renipiscarius</name>
    <dbReference type="NCBI Taxonomy" id="1461322"/>
    <lineage>
        <taxon>Bacteria</taxon>
        <taxon>Pseudomonadati</taxon>
        <taxon>Pseudomonadota</taxon>
        <taxon>Gammaproteobacteria</taxon>
        <taxon>Vibrionales</taxon>
        <taxon>Vibrionaceae</taxon>
        <taxon>Vibrio</taxon>
    </lineage>
</organism>
<dbReference type="PANTHER" id="PTHR38773:SF1">
    <property type="entry name" value="PROTEIN SPRT"/>
    <property type="match status" value="1"/>
</dbReference>
<reference evidence="9 10" key="1">
    <citation type="submission" date="2014-11" db="EMBL/GenBank/DDBJ databases">
        <title>Draft Genome Sequence of Vibrio piscirenalis strains CECT 8603T and CECT 8604, two marine Gammaproteobacterium isolated from cultured gilthead sea bream (Sparus aurata).</title>
        <authorList>
            <person name="Arahal D.R."/>
            <person name="Rodrigo-Torres L."/>
            <person name="Lucena T."/>
            <person name="Pujalte M.J."/>
        </authorList>
    </citation>
    <scope>NUCLEOTIDE SEQUENCE [LARGE SCALE GENOMIC DNA]</scope>
    <source>
        <strain evidence="9 10">DCR 1-4-2</strain>
    </source>
</reference>
<dbReference type="InterPro" id="IPR006640">
    <property type="entry name" value="SprT-like_domain"/>
</dbReference>
<accession>A0A0C2NT61</accession>
<evidence type="ECO:0000256" key="3">
    <source>
        <dbReference type="ARBA" id="ARBA00020082"/>
    </source>
</evidence>
<dbReference type="Proteomes" id="UP000031672">
    <property type="component" value="Unassembled WGS sequence"/>
</dbReference>
<feature type="active site" evidence="7">
    <location>
        <position position="74"/>
    </location>
</feature>
<comment type="caution">
    <text evidence="9">The sequence shown here is derived from an EMBL/GenBank/DDBJ whole genome shotgun (WGS) entry which is preliminary data.</text>
</comment>
<protein>
    <recommendedName>
        <fullName evidence="3 7">Protein SprT</fullName>
    </recommendedName>
</protein>
<dbReference type="Pfam" id="PF10263">
    <property type="entry name" value="SprT-like"/>
    <property type="match status" value="1"/>
</dbReference>
<dbReference type="EMBL" id="JTKH01000019">
    <property type="protein sequence ID" value="KII78413.1"/>
    <property type="molecule type" value="Genomic_DNA"/>
</dbReference>
<comment type="similarity">
    <text evidence="2 7">Belongs to the SprT family.</text>
</comment>
<evidence type="ECO:0000256" key="4">
    <source>
        <dbReference type="ARBA" id="ARBA00022490"/>
    </source>
</evidence>
<evidence type="ECO:0000259" key="8">
    <source>
        <dbReference type="SMART" id="SM00731"/>
    </source>
</evidence>
<feature type="domain" description="SprT-like" evidence="8">
    <location>
        <begin position="11"/>
        <end position="160"/>
    </location>
</feature>
<name>A0A0C2NT61_9VIBR</name>
<dbReference type="InterPro" id="IPR023483">
    <property type="entry name" value="Uncharacterised_SprT"/>
</dbReference>
<sequence>MDKELNYQAIRKVAECIKLAEQAFQRSFPQPTLSYQLRGKAAGKAYLQLNQVRINPVLFLENQHAFLDEVIPHEVAHLITYQVYGRVRPHGTQWKGVMESVFAIPARTTHSFATESVQGKTFQYRCHCRDYPLTIRRHNKILRGQMSYRCQQCQHLLSFTGKQLS</sequence>
<dbReference type="HAMAP" id="MF_00746">
    <property type="entry name" value="SprT"/>
    <property type="match status" value="1"/>
</dbReference>
<dbReference type="GO" id="GO:0008270">
    <property type="term" value="F:zinc ion binding"/>
    <property type="evidence" value="ECO:0007669"/>
    <property type="project" value="UniProtKB-UniRule"/>
</dbReference>
<dbReference type="STRING" id="1461322.OJ16_10370"/>
<evidence type="ECO:0000256" key="6">
    <source>
        <dbReference type="ARBA" id="ARBA00022833"/>
    </source>
</evidence>
<dbReference type="NCBIfam" id="NF003421">
    <property type="entry name" value="PRK04860.1"/>
    <property type="match status" value="1"/>
</dbReference>
<accession>A0A0C2K8Q8</accession>